<evidence type="ECO:0000313" key="2">
    <source>
        <dbReference type="EMBL" id="RSL73849.1"/>
    </source>
</evidence>
<dbReference type="EMBL" id="NKCI01000001">
    <property type="protein sequence ID" value="RSL73849.1"/>
    <property type="molecule type" value="Genomic_DNA"/>
</dbReference>
<feature type="region of interest" description="Disordered" evidence="1">
    <location>
        <begin position="27"/>
        <end position="60"/>
    </location>
</feature>
<name>A0A428R8K1_9HYPO</name>
<accession>A0A428R8K1</accession>
<evidence type="ECO:0000313" key="3">
    <source>
        <dbReference type="Proteomes" id="UP000288168"/>
    </source>
</evidence>
<gene>
    <name evidence="2" type="ORF">CEP54_000236</name>
</gene>
<dbReference type="Proteomes" id="UP000288168">
    <property type="component" value="Unassembled WGS sequence"/>
</dbReference>
<dbReference type="AlphaFoldDB" id="A0A428R8K1"/>
<evidence type="ECO:0000256" key="1">
    <source>
        <dbReference type="SAM" id="MobiDB-lite"/>
    </source>
</evidence>
<keyword evidence="3" id="KW-1185">Reference proteome</keyword>
<organism evidence="2 3">
    <name type="scientific">Fusarium duplospermum</name>
    <dbReference type="NCBI Taxonomy" id="1325734"/>
    <lineage>
        <taxon>Eukaryota</taxon>
        <taxon>Fungi</taxon>
        <taxon>Dikarya</taxon>
        <taxon>Ascomycota</taxon>
        <taxon>Pezizomycotina</taxon>
        <taxon>Sordariomycetes</taxon>
        <taxon>Hypocreomycetidae</taxon>
        <taxon>Hypocreales</taxon>
        <taxon>Nectriaceae</taxon>
        <taxon>Fusarium</taxon>
        <taxon>Fusarium solani species complex</taxon>
    </lineage>
</organism>
<protein>
    <submittedName>
        <fullName evidence="2">Uncharacterized protein</fullName>
    </submittedName>
</protein>
<comment type="caution">
    <text evidence="2">The sequence shown here is derived from an EMBL/GenBank/DDBJ whole genome shotgun (WGS) entry which is preliminary data.</text>
</comment>
<proteinExistence type="predicted"/>
<reference evidence="2 3" key="1">
    <citation type="submission" date="2017-06" db="EMBL/GenBank/DDBJ databases">
        <title>Comparative genomic analysis of Ambrosia Fusariam Clade fungi.</title>
        <authorList>
            <person name="Stajich J.E."/>
            <person name="Carrillo J."/>
            <person name="Kijimoto T."/>
            <person name="Eskalen A."/>
            <person name="O'Donnell K."/>
            <person name="Kasson M."/>
        </authorList>
    </citation>
    <scope>NUCLEOTIDE SEQUENCE [LARGE SCALE GENOMIC DNA]</scope>
    <source>
        <strain evidence="2 3">NRRL62584</strain>
    </source>
</reference>
<sequence length="76" mass="9339">MYQSWHPIDKKHQPECMARVQELRRQNVRARRSSTPPFWGEKDFLQNSPEPRSIGQDLTPHRLWIRDRRRREMSRA</sequence>